<feature type="domain" description="YknX-like beta-barrel" evidence="5">
    <location>
        <begin position="220"/>
        <end position="295"/>
    </location>
</feature>
<organism evidence="6 7">
    <name type="scientific">Cytobacillus oceanisediminis</name>
    <dbReference type="NCBI Taxonomy" id="665099"/>
    <lineage>
        <taxon>Bacteria</taxon>
        <taxon>Bacillati</taxon>
        <taxon>Bacillota</taxon>
        <taxon>Bacilli</taxon>
        <taxon>Bacillales</taxon>
        <taxon>Bacillaceae</taxon>
        <taxon>Cytobacillus</taxon>
    </lineage>
</organism>
<dbReference type="Pfam" id="PF25984">
    <property type="entry name" value="BSH_YknX"/>
    <property type="match status" value="1"/>
</dbReference>
<dbReference type="Proteomes" id="UP000247150">
    <property type="component" value="Unassembled WGS sequence"/>
</dbReference>
<dbReference type="InterPro" id="IPR050465">
    <property type="entry name" value="UPF0194_transport"/>
</dbReference>
<name>A0A2V2ZYE4_9BACI</name>
<evidence type="ECO:0000256" key="3">
    <source>
        <dbReference type="SAM" id="Coils"/>
    </source>
</evidence>
<evidence type="ECO:0000259" key="5">
    <source>
        <dbReference type="Pfam" id="PF25990"/>
    </source>
</evidence>
<dbReference type="Pfam" id="PF25990">
    <property type="entry name" value="Beta-barrel_YknX"/>
    <property type="match status" value="1"/>
</dbReference>
<comment type="caution">
    <text evidence="6">The sequence shown here is derived from an EMBL/GenBank/DDBJ whole genome shotgun (WGS) entry which is preliminary data.</text>
</comment>
<feature type="domain" description="YknX-like barrel-sandwich hybrid" evidence="4">
    <location>
        <begin position="68"/>
        <end position="209"/>
    </location>
</feature>
<dbReference type="Gene3D" id="2.40.420.20">
    <property type="match status" value="1"/>
</dbReference>
<dbReference type="Gene3D" id="1.10.287.1490">
    <property type="match status" value="1"/>
</dbReference>
<dbReference type="InterPro" id="IPR058636">
    <property type="entry name" value="Beta-barrel_YknX"/>
</dbReference>
<sequence length="403" mass="45674">MHMKKPAKITLFLLSALFVGGNLYLTEKKDSKIEKIERVEEWQQVQIGPIKNVLKKPGVVTPSEEMPIYFDDAIGSFNQFLVKPGDEISQGTDLFEYSPHSIEQEVSRLEAEKNEADNKADSVESHIRDLESLLAQAKSDADEDNPNLDVIYSLEKEISQKELEQELLEDESSKLDEQLGQLNNRLDVLTVKSEFDGYVKEINPTLNNPVMTISSNTPSVKGALNEEEIHEVTEGMKVSISSPYDEKKRDGQILNILQMPENEPNLENETLYPFFIQLNGDESGLHSGNHVNMDIILRESANALLVHKNSIKKAKKNSYLYVLTPSGTLEKRNVNTGIKEENKVEILEGLTSEVFVVKNAKYVQQKTGSLFTTTLEPKALEKKKVKEAFKKDWRYILRGFLSR</sequence>
<dbReference type="InterPro" id="IPR058639">
    <property type="entry name" value="BSH_YknX-like"/>
</dbReference>
<dbReference type="OrthoDB" id="2446145at2"/>
<evidence type="ECO:0000259" key="4">
    <source>
        <dbReference type="Pfam" id="PF25984"/>
    </source>
</evidence>
<comment type="subcellular location">
    <subcellularLocation>
        <location evidence="1">Cell envelope</location>
    </subcellularLocation>
</comment>
<accession>A0A2V2ZYE4</accession>
<proteinExistence type="predicted"/>
<evidence type="ECO:0000313" key="7">
    <source>
        <dbReference type="Proteomes" id="UP000247150"/>
    </source>
</evidence>
<dbReference type="PANTHER" id="PTHR32347">
    <property type="entry name" value="EFFLUX SYSTEM COMPONENT YKNX-RELATED"/>
    <property type="match status" value="1"/>
</dbReference>
<evidence type="ECO:0000313" key="6">
    <source>
        <dbReference type="EMBL" id="PWW29431.1"/>
    </source>
</evidence>
<gene>
    <name evidence="6" type="ORF">DFO73_10462</name>
</gene>
<dbReference type="PANTHER" id="PTHR32347:SF14">
    <property type="entry name" value="EFFLUX SYSTEM COMPONENT YKNX-RELATED"/>
    <property type="match status" value="1"/>
</dbReference>
<keyword evidence="2 3" id="KW-0175">Coiled coil</keyword>
<dbReference type="AlphaFoldDB" id="A0A2V2ZYE4"/>
<dbReference type="RefSeq" id="WP_110064500.1">
    <property type="nucleotide sequence ID" value="NZ_QGTW01000004.1"/>
</dbReference>
<protein>
    <submittedName>
        <fullName evidence="6">HlyD family secretion protein</fullName>
    </submittedName>
</protein>
<dbReference type="GO" id="GO:0030313">
    <property type="term" value="C:cell envelope"/>
    <property type="evidence" value="ECO:0007669"/>
    <property type="project" value="UniProtKB-SubCell"/>
</dbReference>
<feature type="coiled-coil region" evidence="3">
    <location>
        <begin position="106"/>
        <end position="185"/>
    </location>
</feature>
<dbReference type="EMBL" id="QGTW01000004">
    <property type="protein sequence ID" value="PWW29431.1"/>
    <property type="molecule type" value="Genomic_DNA"/>
</dbReference>
<evidence type="ECO:0000256" key="2">
    <source>
        <dbReference type="ARBA" id="ARBA00023054"/>
    </source>
</evidence>
<reference evidence="6 7" key="1">
    <citation type="submission" date="2018-05" db="EMBL/GenBank/DDBJ databases">
        <title>Freshwater and sediment microbial communities from various areas in North America, analyzing microbe dynamics in response to fracking.</title>
        <authorList>
            <person name="Lamendella R."/>
        </authorList>
    </citation>
    <scope>NUCLEOTIDE SEQUENCE [LARGE SCALE GENOMIC DNA]</scope>
    <source>
        <strain evidence="6 7">15_TX</strain>
    </source>
</reference>
<evidence type="ECO:0000256" key="1">
    <source>
        <dbReference type="ARBA" id="ARBA00004196"/>
    </source>
</evidence>